<protein>
    <submittedName>
        <fullName evidence="1">Uncharacterized protein</fullName>
    </submittedName>
</protein>
<dbReference type="RefSeq" id="WP_142197568.1">
    <property type="nucleotide sequence ID" value="NZ_BMSU01000031.1"/>
</dbReference>
<comment type="caution">
    <text evidence="1">The sequence shown here is derived from an EMBL/GenBank/DDBJ whole genome shotgun (WGS) entry which is preliminary data.</text>
</comment>
<evidence type="ECO:0000313" key="2">
    <source>
        <dbReference type="Proteomes" id="UP000530412"/>
    </source>
</evidence>
<organism evidence="1 2">
    <name type="scientific">Streptomyces calvus</name>
    <dbReference type="NCBI Taxonomy" id="67282"/>
    <lineage>
        <taxon>Bacteria</taxon>
        <taxon>Bacillati</taxon>
        <taxon>Actinomycetota</taxon>
        <taxon>Actinomycetes</taxon>
        <taxon>Kitasatosporales</taxon>
        <taxon>Streptomycetaceae</taxon>
        <taxon>Streptomyces</taxon>
    </lineage>
</organism>
<gene>
    <name evidence="1" type="ORF">FHS33_006655</name>
</gene>
<name>A0AA40VJP3_9ACTN</name>
<dbReference type="EMBL" id="JACJIE010000029">
    <property type="protein sequence ID" value="MBA8948182.1"/>
    <property type="molecule type" value="Genomic_DNA"/>
</dbReference>
<reference evidence="1 2" key="1">
    <citation type="submission" date="2020-08" db="EMBL/GenBank/DDBJ databases">
        <title>Genomic Encyclopedia of Type Strains, Phase III (KMG-III): the genomes of soil and plant-associated and newly described type strains.</title>
        <authorList>
            <person name="Whitman W."/>
        </authorList>
    </citation>
    <scope>NUCLEOTIDE SEQUENCE [LARGE SCALE GENOMIC DNA]</scope>
    <source>
        <strain evidence="1 2">CECT 3271</strain>
    </source>
</reference>
<dbReference type="Proteomes" id="UP000530412">
    <property type="component" value="Unassembled WGS sequence"/>
</dbReference>
<sequence>MALTVSLVVLAGIAVLVLLRTGYLRIWPALAAVLFGFTLASTGIAPAISGAISSVAGWISQLG</sequence>
<evidence type="ECO:0000313" key="1">
    <source>
        <dbReference type="EMBL" id="MBA8948182.1"/>
    </source>
</evidence>
<proteinExistence type="predicted"/>
<dbReference type="AlphaFoldDB" id="A0AA40VJP3"/>
<accession>A0AA40VJP3</accession>